<sequence>MAALLQTSSPNLPWSESLDPILPDIECPNTQGSCWSCLAQSSPCDGALPHCRNCRKKRRTCAGYGIRLQRPGPMQGISRHDSPLEARKSKILRFVCPLGLQPLENRLLQHWVHQITRFCLAIDYTDNGYRRLIPMALEEPALFSSIMAIAAAHESKTMQTVDTLSGKYLRTAMLRLQQILSNPITATKDSTLGTMLCLVTYEIFNGSPRWRSHYAGVSSWLKMRGDCTDLNPFMKGWISMADTQSGLNMGTAIIPEVEDWLSSMDDSGSGQPIIDPILGCSSRMPKLMLEAVGLYRTSQGAGAESADVQAEIRERGKLLKAKIHAASLDIQATPLLAISGDRRGLVLGGLTPTTTSANGQDQSEFMRHMCANTEIFRYALLVYVFRVVNGLNVPLDMETQYAVEEAFRLLPQLPFINGLGSNLGWALVVIASETNAPELREYIRCRWRSLKLLGMNYNEVGELLTEEVWRRRDDMNYTCDVSWQTVMQELDLGHMLV</sequence>
<dbReference type="OrthoDB" id="3943624at2759"/>
<dbReference type="PANTHER" id="PTHR37534:SF49">
    <property type="entry name" value="LYSINE BIOSYNTHESIS REGULATORY PROTEIN LYS14"/>
    <property type="match status" value="1"/>
</dbReference>
<protein>
    <recommendedName>
        <fullName evidence="5">Zn(2)-C6 fungal-type domain-containing protein</fullName>
    </recommendedName>
</protein>
<proteinExistence type="predicted"/>
<name>A0A9P4GDW7_9PLEO</name>
<dbReference type="RefSeq" id="XP_040786252.1">
    <property type="nucleotide sequence ID" value="XM_040926804.1"/>
</dbReference>
<dbReference type="GO" id="GO:0005634">
    <property type="term" value="C:nucleus"/>
    <property type="evidence" value="ECO:0007669"/>
    <property type="project" value="UniProtKB-SubCell"/>
</dbReference>
<dbReference type="GO" id="GO:0045944">
    <property type="term" value="P:positive regulation of transcription by RNA polymerase II"/>
    <property type="evidence" value="ECO:0007669"/>
    <property type="project" value="TreeGrafter"/>
</dbReference>
<evidence type="ECO:0000313" key="3">
    <source>
        <dbReference type="EMBL" id="KAF1843689.1"/>
    </source>
</evidence>
<dbReference type="EMBL" id="ML976617">
    <property type="protein sequence ID" value="KAF1843689.1"/>
    <property type="molecule type" value="Genomic_DNA"/>
</dbReference>
<comment type="caution">
    <text evidence="3">The sequence shown here is derived from an EMBL/GenBank/DDBJ whole genome shotgun (WGS) entry which is preliminary data.</text>
</comment>
<dbReference type="SUPFAM" id="SSF57701">
    <property type="entry name" value="Zn2/Cys6 DNA-binding domain"/>
    <property type="match status" value="1"/>
</dbReference>
<organism evidence="3 4">
    <name type="scientific">Cucurbitaria berberidis CBS 394.84</name>
    <dbReference type="NCBI Taxonomy" id="1168544"/>
    <lineage>
        <taxon>Eukaryota</taxon>
        <taxon>Fungi</taxon>
        <taxon>Dikarya</taxon>
        <taxon>Ascomycota</taxon>
        <taxon>Pezizomycotina</taxon>
        <taxon>Dothideomycetes</taxon>
        <taxon>Pleosporomycetidae</taxon>
        <taxon>Pleosporales</taxon>
        <taxon>Pleosporineae</taxon>
        <taxon>Cucurbitariaceae</taxon>
        <taxon>Cucurbitaria</taxon>
    </lineage>
</organism>
<evidence type="ECO:0008006" key="5">
    <source>
        <dbReference type="Google" id="ProtNLM"/>
    </source>
</evidence>
<dbReference type="Proteomes" id="UP000800039">
    <property type="component" value="Unassembled WGS sequence"/>
</dbReference>
<comment type="subcellular location">
    <subcellularLocation>
        <location evidence="1">Nucleus</location>
    </subcellularLocation>
</comment>
<reference evidence="3" key="1">
    <citation type="submission" date="2020-01" db="EMBL/GenBank/DDBJ databases">
        <authorList>
            <consortium name="DOE Joint Genome Institute"/>
            <person name="Haridas S."/>
            <person name="Albert R."/>
            <person name="Binder M."/>
            <person name="Bloem J."/>
            <person name="Labutti K."/>
            <person name="Salamov A."/>
            <person name="Andreopoulos B."/>
            <person name="Baker S.E."/>
            <person name="Barry K."/>
            <person name="Bills G."/>
            <person name="Bluhm B.H."/>
            <person name="Cannon C."/>
            <person name="Castanera R."/>
            <person name="Culley D.E."/>
            <person name="Daum C."/>
            <person name="Ezra D."/>
            <person name="Gonzalez J.B."/>
            <person name="Henrissat B."/>
            <person name="Kuo A."/>
            <person name="Liang C."/>
            <person name="Lipzen A."/>
            <person name="Lutzoni F."/>
            <person name="Magnuson J."/>
            <person name="Mondo S."/>
            <person name="Nolan M."/>
            <person name="Ohm R."/>
            <person name="Pangilinan J."/>
            <person name="Park H.-J."/>
            <person name="Ramirez L."/>
            <person name="Alfaro M."/>
            <person name="Sun H."/>
            <person name="Tritt A."/>
            <person name="Yoshinaga Y."/>
            <person name="Zwiers L.-H."/>
            <person name="Turgeon B.G."/>
            <person name="Goodwin S.B."/>
            <person name="Spatafora J.W."/>
            <person name="Crous P.W."/>
            <person name="Grigoriev I.V."/>
        </authorList>
    </citation>
    <scope>NUCLEOTIDE SEQUENCE</scope>
    <source>
        <strain evidence="3">CBS 394.84</strain>
    </source>
</reference>
<dbReference type="GeneID" id="63844056"/>
<dbReference type="InterPro" id="IPR036864">
    <property type="entry name" value="Zn2-C6_fun-type_DNA-bd_sf"/>
</dbReference>
<evidence type="ECO:0000256" key="2">
    <source>
        <dbReference type="ARBA" id="ARBA00023242"/>
    </source>
</evidence>
<dbReference type="GO" id="GO:0000976">
    <property type="term" value="F:transcription cis-regulatory region binding"/>
    <property type="evidence" value="ECO:0007669"/>
    <property type="project" value="TreeGrafter"/>
</dbReference>
<gene>
    <name evidence="3" type="ORF">K460DRAFT_149581</name>
</gene>
<keyword evidence="2" id="KW-0539">Nucleus</keyword>
<evidence type="ECO:0000313" key="4">
    <source>
        <dbReference type="Proteomes" id="UP000800039"/>
    </source>
</evidence>
<dbReference type="GO" id="GO:0008270">
    <property type="term" value="F:zinc ion binding"/>
    <property type="evidence" value="ECO:0007669"/>
    <property type="project" value="InterPro"/>
</dbReference>
<evidence type="ECO:0000256" key="1">
    <source>
        <dbReference type="ARBA" id="ARBA00004123"/>
    </source>
</evidence>
<dbReference type="InterPro" id="IPR001138">
    <property type="entry name" value="Zn2Cys6_DnaBD"/>
</dbReference>
<dbReference type="CDD" id="cd00067">
    <property type="entry name" value="GAL4"/>
    <property type="match status" value="1"/>
</dbReference>
<accession>A0A9P4GDW7</accession>
<keyword evidence="4" id="KW-1185">Reference proteome</keyword>
<dbReference type="AlphaFoldDB" id="A0A9P4GDW7"/>
<dbReference type="PANTHER" id="PTHR37534">
    <property type="entry name" value="TRANSCRIPTIONAL ACTIVATOR PROTEIN UGA3"/>
    <property type="match status" value="1"/>
</dbReference>
<dbReference type="InterPro" id="IPR021858">
    <property type="entry name" value="Fun_TF"/>
</dbReference>
<dbReference type="GO" id="GO:0000981">
    <property type="term" value="F:DNA-binding transcription factor activity, RNA polymerase II-specific"/>
    <property type="evidence" value="ECO:0007669"/>
    <property type="project" value="InterPro"/>
</dbReference>
<dbReference type="Pfam" id="PF11951">
    <property type="entry name" value="Fungal_trans_2"/>
    <property type="match status" value="1"/>
</dbReference>